<feature type="compositionally biased region" description="Basic and acidic residues" evidence="2">
    <location>
        <begin position="233"/>
        <end position="247"/>
    </location>
</feature>
<evidence type="ECO:0000313" key="4">
    <source>
        <dbReference type="EMBL" id="HJA06153.1"/>
    </source>
</evidence>
<dbReference type="GO" id="GO:0005507">
    <property type="term" value="F:copper ion binding"/>
    <property type="evidence" value="ECO:0007669"/>
    <property type="project" value="InterPro"/>
</dbReference>
<dbReference type="Gene3D" id="2.60.40.420">
    <property type="entry name" value="Cupredoxins - blue copper proteins"/>
    <property type="match status" value="5"/>
</dbReference>
<dbReference type="PROSITE" id="PS00080">
    <property type="entry name" value="MULTICOPPER_OXIDASE2"/>
    <property type="match status" value="1"/>
</dbReference>
<dbReference type="AlphaFoldDB" id="A0A9D2KK85"/>
<dbReference type="Pfam" id="PF07732">
    <property type="entry name" value="Cu-oxidase_3"/>
    <property type="match status" value="1"/>
</dbReference>
<dbReference type="InterPro" id="IPR011707">
    <property type="entry name" value="Cu-oxidase-like_N"/>
</dbReference>
<evidence type="ECO:0000256" key="2">
    <source>
        <dbReference type="SAM" id="MobiDB-lite"/>
    </source>
</evidence>
<feature type="region of interest" description="Disordered" evidence="2">
    <location>
        <begin position="210"/>
        <end position="247"/>
    </location>
</feature>
<accession>A0A9D2KK85</accession>
<dbReference type="InterPro" id="IPR002355">
    <property type="entry name" value="Cu_oxidase_Cu_BS"/>
</dbReference>
<dbReference type="EMBL" id="DXAK01000012">
    <property type="protein sequence ID" value="HJA06153.1"/>
    <property type="molecule type" value="Genomic_DNA"/>
</dbReference>
<feature type="domain" description="Plastocyanin-like" evidence="3">
    <location>
        <begin position="72"/>
        <end position="165"/>
    </location>
</feature>
<organism evidence="4 5">
    <name type="scientific">Candidatus Mediterraneibacter pullicola</name>
    <dbReference type="NCBI Taxonomy" id="2838682"/>
    <lineage>
        <taxon>Bacteria</taxon>
        <taxon>Bacillati</taxon>
        <taxon>Bacillota</taxon>
        <taxon>Clostridia</taxon>
        <taxon>Lachnospirales</taxon>
        <taxon>Lachnospiraceae</taxon>
        <taxon>Mediterraneibacter</taxon>
    </lineage>
</organism>
<dbReference type="SUPFAM" id="SSF49503">
    <property type="entry name" value="Cupredoxins"/>
    <property type="match status" value="6"/>
</dbReference>
<keyword evidence="1" id="KW-0479">Metal-binding</keyword>
<dbReference type="Proteomes" id="UP000824223">
    <property type="component" value="Unassembled WGS sequence"/>
</dbReference>
<reference evidence="4" key="2">
    <citation type="submission" date="2021-04" db="EMBL/GenBank/DDBJ databases">
        <authorList>
            <person name="Gilroy R."/>
        </authorList>
    </citation>
    <scope>NUCLEOTIDE SEQUENCE</scope>
    <source>
        <strain evidence="4">ChiSjej2B20-11307</strain>
    </source>
</reference>
<comment type="caution">
    <text evidence="4">The sequence shown here is derived from an EMBL/GenBank/DDBJ whole genome shotgun (WGS) entry which is preliminary data.</text>
</comment>
<dbReference type="InterPro" id="IPR008972">
    <property type="entry name" value="Cupredoxin"/>
</dbReference>
<reference evidence="4" key="1">
    <citation type="journal article" date="2021" name="PeerJ">
        <title>Extensive microbial diversity within the chicken gut microbiome revealed by metagenomics and culture.</title>
        <authorList>
            <person name="Gilroy R."/>
            <person name="Ravi A."/>
            <person name="Getino M."/>
            <person name="Pursley I."/>
            <person name="Horton D.L."/>
            <person name="Alikhan N.F."/>
            <person name="Baker D."/>
            <person name="Gharbi K."/>
            <person name="Hall N."/>
            <person name="Watson M."/>
            <person name="Adriaenssens E.M."/>
            <person name="Foster-Nyarko E."/>
            <person name="Jarju S."/>
            <person name="Secka A."/>
            <person name="Antonio M."/>
            <person name="Oren A."/>
            <person name="Chaudhuri R.R."/>
            <person name="La Ragione R."/>
            <person name="Hildebrand F."/>
            <person name="Pallen M.J."/>
        </authorList>
    </citation>
    <scope>NUCLEOTIDE SEQUENCE</scope>
    <source>
        <strain evidence="4">ChiSjej2B20-11307</strain>
    </source>
</reference>
<protein>
    <submittedName>
        <fullName evidence="4">Multicopper oxidase domain-containing protein</fullName>
    </submittedName>
</protein>
<proteinExistence type="predicted"/>
<evidence type="ECO:0000259" key="3">
    <source>
        <dbReference type="Pfam" id="PF07732"/>
    </source>
</evidence>
<evidence type="ECO:0000313" key="5">
    <source>
        <dbReference type="Proteomes" id="UP000824223"/>
    </source>
</evidence>
<gene>
    <name evidence="4" type="ORF">H9798_03245</name>
</gene>
<sequence>MELCNYTRPDRTRYYEIEAIEIPIVYNKYGDHDPSGLLYVLKKDADRIRQGALRNFSKEIPQPYEEVKPLVIRANLGETVVITFSHSLDRALSIHVLGMNYDVQTSDGTSAGFNKDTTTRHKIVYTWYANREGVYLFHDMGDTSSSKDGTNIHGLFGAIIVEAPQSKWLDPQTGGQLESGLFADIYSPGKPAFREYAVFFHDELEILNKDGNPPVDPHTGLPSSTTGISYRSEPMRNRPPLTHDHADSGEDISMSSWVYGDPAPPILRAYVGDPSKIRLIHGGVKETHVFHLHNHQWQLEADNPVSTILDSITLSPQECYTLDILHGAGSLTETIGDVIFHCHLYPHFHEGMWTLWRIHDRLEDGSAHLPDGAKIPPLMPLKDRVAPPRKDKEHPGYPGFINGVFGERPLQPPLGIQNPDGSNKIEPTPLEQANFVKNFAPGALYSETCPCHAGGKPCSCRSDEGSDLQPSCMPDGTDVKVFEIAVVQAKVTYNRYGWHDPQGRFFVLKEDLEYHGGLDCYIRKVEEQKIRVEPLVIRANAGDCIEFRFTNLLPERLEESPFQMETLTDIVGHHVHLVKFDTIVSDGAANGWNNIAGARKYETLIERLFANTELRTVFFHDHLFANSHQMHGMFGAMIIEEAGATFHSVRSGKKLRRGTQAVIRRKDGTSFREFALFVHDFAFLFDRDGNPLNPPEVPGSHDDPGVMGVNYRCEPMRERLKCHEDPAYIFSSFVHGDPATPILETYPGDEIIIRLLDGAHEEQHAFNLTGLSWRHEIADPHSPLVASQTIGISEAFNLRITKKYAPGDYLYYFGGIDDAWLGLWGILRAHEKPVKHLKPLCKGKDRILPLPPCPGKDAVIRKYEIAAIQHNIPYNRHGDHDPDGLLFVPLKDVDQALCGHYEPKPLILRANAGEWIEVTLHNLFDPSHPVEYFDYPRVPLDFRHQPSMRVSLNPQFLNYDPVCDSGINVGYNNREQTVAPGESKKYLWYADQEYGPCIIQSFGDMRNHRYHGLFGAIIIEPAGALWYRNFSFSKALHEDEAVITAPGTESFRECVVMIQNGIRMLDADGKLVKTIREDEGEAVDDEDTGEKGYNYRSERFANRLKSDDRISLIFSSRIHGDPATPLFKAYTGERVIFRTMMPADKPRNVGFTIHGHEWMEQPADPFSRVIPLQGGVSIGNTFNMELKNGASCPGDYLYRSGSVKWDIESGMWGIFRVLKQGIGCRYRNACGKIWKRICKSR</sequence>
<name>A0A9D2KK85_9FIRM</name>
<evidence type="ECO:0000256" key="1">
    <source>
        <dbReference type="ARBA" id="ARBA00022723"/>
    </source>
</evidence>